<dbReference type="InterPro" id="IPR036890">
    <property type="entry name" value="HATPase_C_sf"/>
</dbReference>
<dbReference type="PANTHER" id="PTHR40448:SF1">
    <property type="entry name" value="TWO-COMPONENT SENSOR HISTIDINE KINASE"/>
    <property type="match status" value="1"/>
</dbReference>
<evidence type="ECO:0000256" key="1">
    <source>
        <dbReference type="SAM" id="Phobius"/>
    </source>
</evidence>
<evidence type="ECO:0000313" key="3">
    <source>
        <dbReference type="EMBL" id="MDQ0360628.1"/>
    </source>
</evidence>
<dbReference type="RefSeq" id="WP_307406682.1">
    <property type="nucleotide sequence ID" value="NZ_JAUSUR010000002.1"/>
</dbReference>
<feature type="transmembrane region" description="Helical" evidence="1">
    <location>
        <begin position="90"/>
        <end position="112"/>
    </location>
</feature>
<keyword evidence="1" id="KW-0812">Transmembrane</keyword>
<organism evidence="3 4">
    <name type="scientific">Breznakia pachnodae</name>
    <dbReference type="NCBI Taxonomy" id="265178"/>
    <lineage>
        <taxon>Bacteria</taxon>
        <taxon>Bacillati</taxon>
        <taxon>Bacillota</taxon>
        <taxon>Erysipelotrichia</taxon>
        <taxon>Erysipelotrichales</taxon>
        <taxon>Erysipelotrichaceae</taxon>
        <taxon>Breznakia</taxon>
    </lineage>
</organism>
<protein>
    <submittedName>
        <fullName evidence="3">Signal transduction histidine kinase</fullName>
    </submittedName>
</protein>
<reference evidence="3 4" key="1">
    <citation type="submission" date="2023-07" db="EMBL/GenBank/DDBJ databases">
        <title>Genomic Encyclopedia of Type Strains, Phase IV (KMG-IV): sequencing the most valuable type-strain genomes for metagenomic binning, comparative biology and taxonomic classification.</title>
        <authorList>
            <person name="Goeker M."/>
        </authorList>
    </citation>
    <scope>NUCLEOTIDE SEQUENCE [LARGE SCALE GENOMIC DNA]</scope>
    <source>
        <strain evidence="3 4">DSM 16784</strain>
    </source>
</reference>
<feature type="transmembrane region" description="Helical" evidence="1">
    <location>
        <begin position="6"/>
        <end position="23"/>
    </location>
</feature>
<dbReference type="Gene3D" id="3.30.565.10">
    <property type="entry name" value="Histidine kinase-like ATPase, C-terminal domain"/>
    <property type="match status" value="1"/>
</dbReference>
<feature type="transmembrane region" description="Helical" evidence="1">
    <location>
        <begin position="35"/>
        <end position="54"/>
    </location>
</feature>
<dbReference type="SUPFAM" id="SSF55874">
    <property type="entry name" value="ATPase domain of HSP90 chaperone/DNA topoisomerase II/histidine kinase"/>
    <property type="match status" value="1"/>
</dbReference>
<sequence length="424" mass="48752">MPISLFDLFINFVEAITAVFFLTRYFRMKTSFNAVYFIIWVLYLVVGVTVMNVYLGYEKYFMLLIPLWAYFPWLLVFAEGSVIEKGYISIFTVQLLALVGILVVIITSLIMYGTVDTSKVLQNYYEISTLINKFVFLIVSLIIAKERRKLKSSLQFSVLIGFAAFSIVALLIYISLEDILYLNYVNLMDVTIALVGLLLLVIAVFIVFFKMQVTNEKNLENELKLQALDYQKGLNEMAIEVNRETGRIQHDLKHFLSHIDFLLREKRYSEAIDAVQAHSKNSELNNKVILTSNEIINYVLNTKNGVASERGLSMRFVLNFCHELLINDVDLVILLGNAIDNAIENCVGKTIEVRIEDKNEYLHITVSNRIKNSVLENNENLETTKESKGHGYGVKSIKEIVKRYDGTVDFYEDNNRFYCSILIK</sequence>
<feature type="transmembrane region" description="Helical" evidence="1">
    <location>
        <begin position="188"/>
        <end position="209"/>
    </location>
</feature>
<feature type="transmembrane region" description="Helical" evidence="1">
    <location>
        <begin position="60"/>
        <end position="78"/>
    </location>
</feature>
<proteinExistence type="predicted"/>
<dbReference type="CDD" id="cd16935">
    <property type="entry name" value="HATPase_AgrC-ComD-like"/>
    <property type="match status" value="1"/>
</dbReference>
<dbReference type="PANTHER" id="PTHR40448">
    <property type="entry name" value="TWO-COMPONENT SENSOR HISTIDINE KINASE"/>
    <property type="match status" value="1"/>
</dbReference>
<dbReference type="GO" id="GO:0016301">
    <property type="term" value="F:kinase activity"/>
    <property type="evidence" value="ECO:0007669"/>
    <property type="project" value="UniProtKB-KW"/>
</dbReference>
<evidence type="ECO:0000313" key="4">
    <source>
        <dbReference type="Proteomes" id="UP001230220"/>
    </source>
</evidence>
<keyword evidence="3" id="KW-0808">Transferase</keyword>
<dbReference type="Proteomes" id="UP001230220">
    <property type="component" value="Unassembled WGS sequence"/>
</dbReference>
<dbReference type="InterPro" id="IPR032834">
    <property type="entry name" value="NatK-like_C"/>
</dbReference>
<name>A0ABU0E173_9FIRM</name>
<gene>
    <name evidence="3" type="ORF">J2S15_001373</name>
</gene>
<accession>A0ABU0E173</accession>
<keyword evidence="1" id="KW-0472">Membrane</keyword>
<comment type="caution">
    <text evidence="3">The sequence shown here is derived from an EMBL/GenBank/DDBJ whole genome shotgun (WGS) entry which is preliminary data.</text>
</comment>
<keyword evidence="4" id="KW-1185">Reference proteome</keyword>
<keyword evidence="3" id="KW-0418">Kinase</keyword>
<evidence type="ECO:0000259" key="2">
    <source>
        <dbReference type="Pfam" id="PF14501"/>
    </source>
</evidence>
<keyword evidence="1" id="KW-1133">Transmembrane helix</keyword>
<dbReference type="Pfam" id="PF14501">
    <property type="entry name" value="HATPase_c_5"/>
    <property type="match status" value="1"/>
</dbReference>
<dbReference type="EMBL" id="JAUSUR010000002">
    <property type="protein sequence ID" value="MDQ0360628.1"/>
    <property type="molecule type" value="Genomic_DNA"/>
</dbReference>
<feature type="transmembrane region" description="Helical" evidence="1">
    <location>
        <begin position="156"/>
        <end position="176"/>
    </location>
</feature>
<feature type="domain" description="Sensor histidine kinase NatK-like C-terminal" evidence="2">
    <location>
        <begin position="328"/>
        <end position="423"/>
    </location>
</feature>
<feature type="transmembrane region" description="Helical" evidence="1">
    <location>
        <begin position="124"/>
        <end position="144"/>
    </location>
</feature>